<protein>
    <recommendedName>
        <fullName evidence="2">YcxB-like C-terminal domain-containing protein</fullName>
    </recommendedName>
</protein>
<dbReference type="Proteomes" id="UP000031774">
    <property type="component" value="Chromosome"/>
</dbReference>
<dbReference type="KEGG" id="svt:SVTN_29405"/>
<reference evidence="3 4" key="1">
    <citation type="submission" date="2014-12" db="EMBL/GenBank/DDBJ databases">
        <title>Complete genome sequence of Streptomyces vietnamensis strain GIMV4.0001, a genetic manipulable producer of the benzoisochromanequinone antibiotic granaticin.</title>
        <authorList>
            <person name="Deng M.R."/>
            <person name="Guo J."/>
            <person name="Ma L.Y."/>
            <person name="Feng G.D."/>
            <person name="Mo C.Y."/>
            <person name="Zhu H.H."/>
        </authorList>
    </citation>
    <scope>NUCLEOTIDE SEQUENCE [LARGE SCALE GENOMIC DNA]</scope>
    <source>
        <strain evidence="4">GIMV4.0001</strain>
    </source>
</reference>
<name>A0A0B5IBQ2_9ACTN</name>
<evidence type="ECO:0000313" key="3">
    <source>
        <dbReference type="EMBL" id="AJF67882.1"/>
    </source>
</evidence>
<evidence type="ECO:0000256" key="1">
    <source>
        <dbReference type="SAM" id="Phobius"/>
    </source>
</evidence>
<dbReference type="HOGENOM" id="CLU_1577636_0_0_11"/>
<dbReference type="Pfam" id="PF14317">
    <property type="entry name" value="YcxB"/>
    <property type="match status" value="1"/>
</dbReference>
<dbReference type="STRING" id="362257.SVTN_29405"/>
<feature type="transmembrane region" description="Helical" evidence="1">
    <location>
        <begin position="64"/>
        <end position="81"/>
    </location>
</feature>
<dbReference type="InterPro" id="IPR025588">
    <property type="entry name" value="YcxB-like_C"/>
</dbReference>
<organism evidence="3 4">
    <name type="scientific">Streptomyces vietnamensis</name>
    <dbReference type="NCBI Taxonomy" id="362257"/>
    <lineage>
        <taxon>Bacteria</taxon>
        <taxon>Bacillati</taxon>
        <taxon>Actinomycetota</taxon>
        <taxon>Actinomycetes</taxon>
        <taxon>Kitasatosporales</taxon>
        <taxon>Streptomycetaceae</taxon>
        <taxon>Streptomyces</taxon>
    </lineage>
</organism>
<keyword evidence="1" id="KW-1133">Transmembrane helix</keyword>
<accession>A0A0B5IBQ2</accession>
<evidence type="ECO:0000259" key="2">
    <source>
        <dbReference type="Pfam" id="PF14317"/>
    </source>
</evidence>
<keyword evidence="4" id="KW-1185">Reference proteome</keyword>
<dbReference type="AlphaFoldDB" id="A0A0B5IBQ2"/>
<dbReference type="EMBL" id="CP010407">
    <property type="protein sequence ID" value="AJF67882.1"/>
    <property type="molecule type" value="Genomic_DNA"/>
</dbReference>
<proteinExistence type="predicted"/>
<keyword evidence="1" id="KW-0812">Transmembrane</keyword>
<sequence length="174" mass="19599">MVMSGGTQDATQDMVELAYRPTRADILAGVLVRERVRRLHLVRWGLTALFGAGALLTLTRGRTSAVSFVLIVFCAVVVWAMPRLQAHHALRTVEWQGEYRTSVGEPGITAETAHVTLLQRWSVFRGYRETRDHLVLLSRDPNILLVEVLPLRGLRSPEEAERLRALVGRQLPRL</sequence>
<keyword evidence="1" id="KW-0472">Membrane</keyword>
<feature type="domain" description="YcxB-like C-terminal" evidence="2">
    <location>
        <begin position="104"/>
        <end position="166"/>
    </location>
</feature>
<feature type="transmembrane region" description="Helical" evidence="1">
    <location>
        <begin position="41"/>
        <end position="58"/>
    </location>
</feature>
<gene>
    <name evidence="3" type="ORF">SVTN_29405</name>
</gene>
<evidence type="ECO:0000313" key="4">
    <source>
        <dbReference type="Proteomes" id="UP000031774"/>
    </source>
</evidence>